<protein>
    <recommendedName>
        <fullName evidence="12">Alkaline phosphatase</fullName>
    </recommendedName>
</protein>
<dbReference type="Gene3D" id="3.40.720.10">
    <property type="entry name" value="Alkaline Phosphatase, subunit A"/>
    <property type="match status" value="1"/>
</dbReference>
<dbReference type="PANTHER" id="PTHR11596:SF5">
    <property type="entry name" value="ALKALINE PHOSPHATASE"/>
    <property type="match status" value="1"/>
</dbReference>
<dbReference type="PROSITE" id="PS00123">
    <property type="entry name" value="ALKALINE_PHOSPHATASE"/>
    <property type="match status" value="1"/>
</dbReference>
<feature type="binding site" evidence="8">
    <location>
        <position position="279"/>
    </location>
    <ligand>
        <name>Zn(2+)</name>
        <dbReference type="ChEBI" id="CHEBI:29105"/>
        <label>2</label>
    </ligand>
</feature>
<dbReference type="EMBL" id="MNQH01000028">
    <property type="protein sequence ID" value="OKY94334.1"/>
    <property type="molecule type" value="Genomic_DNA"/>
</dbReference>
<feature type="binding site" evidence="8">
    <location>
        <position position="149"/>
    </location>
    <ligand>
        <name>Mg(2+)</name>
        <dbReference type="ChEBI" id="CHEBI:18420"/>
    </ligand>
</feature>
<gene>
    <name evidence="10" type="ORF">BHV66_05785</name>
</gene>
<evidence type="ECO:0000256" key="3">
    <source>
        <dbReference type="ARBA" id="ARBA00022723"/>
    </source>
</evidence>
<evidence type="ECO:0000256" key="1">
    <source>
        <dbReference type="ARBA" id="ARBA00005984"/>
    </source>
</evidence>
<reference evidence="10 11" key="1">
    <citation type="journal article" date="2016" name="Nat. Biotechnol.">
        <title>Measurement of bacterial replication rates in microbial communities.</title>
        <authorList>
            <person name="Brown C.T."/>
            <person name="Olm M.R."/>
            <person name="Thomas B.C."/>
            <person name="Banfield J.F."/>
        </authorList>
    </citation>
    <scope>NUCLEOTIDE SEQUENCE [LARGE SCALE GENOMIC DNA]</scope>
    <source>
        <strain evidence="10">CAG:67_53_122</strain>
    </source>
</reference>
<feature type="active site" description="Phosphoserine intermediate" evidence="7">
    <location>
        <position position="96"/>
    </location>
</feature>
<evidence type="ECO:0000256" key="9">
    <source>
        <dbReference type="RuleBase" id="RU003946"/>
    </source>
</evidence>
<dbReference type="Pfam" id="PF00245">
    <property type="entry name" value="Alk_phosphatase"/>
    <property type="match status" value="1"/>
</dbReference>
<feature type="binding site" evidence="8">
    <location>
        <position position="270"/>
    </location>
    <ligand>
        <name>Mg(2+)</name>
        <dbReference type="ChEBI" id="CHEBI:18420"/>
    </ligand>
</feature>
<accession>A0A1Q6F5Y9</accession>
<keyword evidence="3 8" id="KW-0479">Metal-binding</keyword>
<keyword evidence="2" id="KW-0597">Phosphoprotein</keyword>
<dbReference type="InterPro" id="IPR001952">
    <property type="entry name" value="Alkaline_phosphatase"/>
</dbReference>
<evidence type="ECO:0008006" key="12">
    <source>
        <dbReference type="Google" id="ProtNLM"/>
    </source>
</evidence>
<dbReference type="Proteomes" id="UP000187417">
    <property type="component" value="Unassembled WGS sequence"/>
</dbReference>
<evidence type="ECO:0000256" key="8">
    <source>
        <dbReference type="PIRSR" id="PIRSR601952-2"/>
    </source>
</evidence>
<feature type="binding site" evidence="8">
    <location>
        <position position="147"/>
    </location>
    <ligand>
        <name>Mg(2+)</name>
        <dbReference type="ChEBI" id="CHEBI:18420"/>
    </ligand>
</feature>
<comment type="cofactor">
    <cofactor evidence="8">
        <name>Zn(2+)</name>
        <dbReference type="ChEBI" id="CHEBI:29105"/>
    </cofactor>
    <text evidence="8">Binds 2 Zn(2+) ions.</text>
</comment>
<dbReference type="AlphaFoldDB" id="A0A1Q6F5Y9"/>
<dbReference type="CDD" id="cd16012">
    <property type="entry name" value="ALP"/>
    <property type="match status" value="1"/>
</dbReference>
<keyword evidence="6 8" id="KW-0460">Magnesium</keyword>
<feature type="binding site" evidence="8">
    <location>
        <position position="275"/>
    </location>
    <ligand>
        <name>Zn(2+)</name>
        <dbReference type="ChEBI" id="CHEBI:29105"/>
        <label>2</label>
    </ligand>
</feature>
<dbReference type="PANTHER" id="PTHR11596">
    <property type="entry name" value="ALKALINE PHOSPHATASE"/>
    <property type="match status" value="1"/>
</dbReference>
<evidence type="ECO:0000256" key="2">
    <source>
        <dbReference type="ARBA" id="ARBA00022553"/>
    </source>
</evidence>
<proteinExistence type="inferred from homology"/>
<comment type="cofactor">
    <cofactor evidence="8">
        <name>Mg(2+)</name>
        <dbReference type="ChEBI" id="CHEBI:18420"/>
    </cofactor>
    <text evidence="8">Binds 1 Mg(2+) ion.</text>
</comment>
<evidence type="ECO:0000313" key="10">
    <source>
        <dbReference type="EMBL" id="OKY94334.1"/>
    </source>
</evidence>
<dbReference type="InterPro" id="IPR017850">
    <property type="entry name" value="Alkaline_phosphatase_core_sf"/>
</dbReference>
<keyword evidence="5 8" id="KW-0862">Zinc</keyword>
<evidence type="ECO:0000256" key="6">
    <source>
        <dbReference type="ARBA" id="ARBA00022842"/>
    </source>
</evidence>
<evidence type="ECO:0000256" key="4">
    <source>
        <dbReference type="ARBA" id="ARBA00022801"/>
    </source>
</evidence>
<sequence length="394" mass="42222">MKKIVITMLVLLSAAYAVGIGGGEVARKLNLRPSQIVPAADTLPVRNLIYLIGDGMGLSHVSMLMLEEGYGTTAFDRAQNIALITTYSANNRVTDSAAAGTALATGHKTGNGMLGVLPDSTAAESIMADAIRAGMPTGVVVTSTLQHATPGAFYAHVPYRRQYQRISDQLAGSDLTVAFGGGLKYAETSEREDGVPGIERLRDRGFRVLTDPSQLDTLSRGPVMGFFADGHLPKMSEGRGDYLERAIRKALEILSREAGERDRGFILMVEGSQIDLRAHDNDAEGVLAEMRDFDRAVAAAMDFADRHPGTLVVVTADHETGGLSIPSADVDFEHEEAGIEYRFSTGGHTAAMVPVYLYGTGSERINGVLDNTELARMLKWLVLPDSGRIANVPD</sequence>
<evidence type="ECO:0000256" key="7">
    <source>
        <dbReference type="PIRSR" id="PIRSR601952-1"/>
    </source>
</evidence>
<evidence type="ECO:0000313" key="11">
    <source>
        <dbReference type="Proteomes" id="UP000187417"/>
    </source>
</evidence>
<dbReference type="InterPro" id="IPR018299">
    <property type="entry name" value="Alkaline_phosphatase_AS"/>
</dbReference>
<feature type="binding site" evidence="8">
    <location>
        <position position="317"/>
    </location>
    <ligand>
        <name>Zn(2+)</name>
        <dbReference type="ChEBI" id="CHEBI:29105"/>
        <label>2</label>
    </ligand>
</feature>
<comment type="caution">
    <text evidence="10">The sequence shown here is derived from an EMBL/GenBank/DDBJ whole genome shotgun (WGS) entry which is preliminary data.</text>
</comment>
<feature type="binding site" evidence="8">
    <location>
        <position position="54"/>
    </location>
    <ligand>
        <name>Zn(2+)</name>
        <dbReference type="ChEBI" id="CHEBI:29105"/>
        <label>2</label>
    </ligand>
</feature>
<dbReference type="PRINTS" id="PR00113">
    <property type="entry name" value="ALKPHPHTASE"/>
</dbReference>
<evidence type="ECO:0000256" key="5">
    <source>
        <dbReference type="ARBA" id="ARBA00022833"/>
    </source>
</evidence>
<dbReference type="SUPFAM" id="SSF53649">
    <property type="entry name" value="Alkaline phosphatase-like"/>
    <property type="match status" value="1"/>
</dbReference>
<comment type="similarity">
    <text evidence="1 9">Belongs to the alkaline phosphatase family.</text>
</comment>
<dbReference type="SMART" id="SM00098">
    <property type="entry name" value="alkPPc"/>
    <property type="match status" value="1"/>
</dbReference>
<organism evidence="10 11">
    <name type="scientific">Alistipes putredinis</name>
    <dbReference type="NCBI Taxonomy" id="28117"/>
    <lineage>
        <taxon>Bacteria</taxon>
        <taxon>Pseudomonadati</taxon>
        <taxon>Bacteroidota</taxon>
        <taxon>Bacteroidia</taxon>
        <taxon>Bacteroidales</taxon>
        <taxon>Rikenellaceae</taxon>
        <taxon>Alistipes</taxon>
    </lineage>
</organism>
<feature type="binding site" evidence="8">
    <location>
        <position position="318"/>
    </location>
    <ligand>
        <name>Zn(2+)</name>
        <dbReference type="ChEBI" id="CHEBI:29105"/>
        <label>2</label>
    </ligand>
</feature>
<keyword evidence="4" id="KW-0378">Hydrolase</keyword>
<dbReference type="RefSeq" id="WP_278339273.1">
    <property type="nucleotide sequence ID" value="NZ_BAAFLA010000027.1"/>
</dbReference>
<name>A0A1Q6F5Y9_9BACT</name>
<dbReference type="GO" id="GO:0046872">
    <property type="term" value="F:metal ion binding"/>
    <property type="evidence" value="ECO:0007669"/>
    <property type="project" value="UniProtKB-KW"/>
</dbReference>
<feature type="binding site" evidence="8">
    <location>
        <position position="54"/>
    </location>
    <ligand>
        <name>Mg(2+)</name>
        <dbReference type="ChEBI" id="CHEBI:18420"/>
    </ligand>
</feature>
<dbReference type="GO" id="GO:0004035">
    <property type="term" value="F:alkaline phosphatase activity"/>
    <property type="evidence" value="ECO:0007669"/>
    <property type="project" value="TreeGrafter"/>
</dbReference>
<dbReference type="STRING" id="28117.BHV66_05785"/>